<keyword evidence="3 4" id="KW-0175">Coiled coil</keyword>
<dbReference type="SUPFAM" id="SSF116907">
    <property type="entry name" value="Hook domain"/>
    <property type="match status" value="1"/>
</dbReference>
<dbReference type="SUPFAM" id="SSF90257">
    <property type="entry name" value="Myosin rod fragments"/>
    <property type="match status" value="1"/>
</dbReference>
<dbReference type="Gene3D" id="1.10.418.10">
    <property type="entry name" value="Calponin-like domain"/>
    <property type="match status" value="1"/>
</dbReference>
<feature type="compositionally biased region" description="Basic and acidic residues" evidence="5">
    <location>
        <begin position="1853"/>
        <end position="1867"/>
    </location>
</feature>
<feature type="compositionally biased region" description="Polar residues" evidence="5">
    <location>
        <begin position="1625"/>
        <end position="1655"/>
    </location>
</feature>
<feature type="compositionally biased region" description="Basic and acidic residues" evidence="5">
    <location>
        <begin position="1530"/>
        <end position="1552"/>
    </location>
</feature>
<dbReference type="CDD" id="cd22223">
    <property type="entry name" value="HkD_HkRP"/>
    <property type="match status" value="1"/>
</dbReference>
<dbReference type="EMBL" id="NEDP02001686">
    <property type="protein sequence ID" value="OWF52694.1"/>
    <property type="molecule type" value="Genomic_DNA"/>
</dbReference>
<feature type="region of interest" description="Disordered" evidence="5">
    <location>
        <begin position="829"/>
        <end position="872"/>
    </location>
</feature>
<sequence length="2030" mass="232508">MAAVKNIMETPLVLWVESFNQGKSIEYADLYNGTFLNDVMQQIDPRPTNQSVNRQVDDVDARLHNWDILLRNIRGYFVEVLQQLLVLKLPNVGLICRHPENDGSFQELKKAILLILGCAVQCERKEDFIDGIKRLDVDVQHAIVEHIKEVTDDTECVLSMEPTEHLETYTEKMFNHLTRVLRERDDLVEATSDLVQERDFYQSQIQETPQLNVTPPTSSPDKHHTVVELADAKARIRKLRQELEDKQELITDLKDDQEENKIIVAKLRNENVELIQDARSARSLRDELDILREKFGKVKSYESEITKMKEKLNELEFYKSRVDELREDNAILIETKNMLQEQLDSCHKRVETVIALENELGRYRQQVEEQAKERDTDRQKIQILTEENANLQFEKKTNMNESTNIEKELESARLRIAGMGGSLSNQLNETTNAKILRLELENQRLLQKVEEARESALIENTTLTLELEKENQRLAKKVEKLQESNREMSQSQIELEQKLDQFSHEREQLSQTLETVKESADRQVRELERENDHLTNTVETVRARSEQTNDAKLKDLERENKRMHETVIAKNQLLSKLEFENRQVQKSYNKVKASTDKLSELETDSANLEKENSDLHKTIATLQLTCDKFEEIEQENSDFEVENRKLKKNVESLQSALQKMDHLEKEHINLTVDNQKLQRSLESLRNSSSKLVELENDKGMLNREIKQLQKSLEAQRSQQVKHEQMELDLLDLDNENQRLEKSLEMTTKRLQQLEQDNTEMEIENEKLQKSVETLKVSTKRLHELEKTNIELDGEVSRLAKDKSVLTKEKNRLKQSIELKDSELDDLTTKHSALERSNRNLKQQIDRQKDTAASVKESEKENKELQQQSNLTKRTLAALREDLVNEKVKSQQMKNEMDRLTHDLERVGINKEKLVKADNSQDDSRYKALENMMEDALKKSMEIKEEKIHALESRLEESKKRNIRLQDEMRQLKQECESLKQRYEEESHSRDRHDSASRFSQSGRANNPTKEMFEVKDHLIQVERQNATFMAENKNLKSQTNSLNAQIQKLESQNSKLQNQSLTLQDQFTSLQSHNAKLQVENSTLKSECSTLRSQMSTLQSHLSQLEGEHKHLLENQEELQISHEQLVQDHEQLQQYHEQLASEYEGLISEHGSLKSVHKSMKGENKELKDQLDAFLQGREDVSHVRDRAQREKDALRSEIQSLGGVQMEYEHLREEHSKLLSKHEQLCKNYSDTAGENKHLKTENNTFLTKNAELKTQCDEYREQLHSMEIDVNSLAHKYDTLYQMNQKMEEDNKNLLMQIQSLLNSNHELLSQILNSKEHFAEEEKSYLEKMSDLRRQKERLEEKIMDHYKRQEVSKKNRGLGARIARRAAKIFVSRNRERSKSRNNLTNIDNSQDNTSQGSGDVTADHDSRKSERKYHRHGSAENLLETSALSKQSRSRAKSTTALNLEADSSDQSVRGAKSSDNLADSMRSRGDKSSSSFLSSTTLPGLGKPTSFSEDDDGGFRSASTAEGGNDMLTLEEFLGDLNEDGKSKSIDFNKNKDDIESKSSENSDNSFRQKRQAPPPPVTNNRSMHSIPDVAAVSHPDLNLSRMSRISTGSSGSGPESRPESYGQATPPHVKLPETSTPAQYNNGSHQSNSLEELNQFSPFPRQQQPHDFRRNTLGSTPSTATRTLQYSMLSSPGQSGNSPANRSSNQNRELPPTPSEAATDRLDRLTSLSQSSSSHNNSVISNASNFSDMSKNNSAYSPKDSYNYQSSQQHLANKPPTPRGYQIQAQGPNRAPPHPSQAGMVRSRQPPMDGQPSPQQYSHNGPVRPVPTRDAIRHVQSPGSRPNTYHEQNTFQNNSSGVGENRTRNSVDYSPEKSSVHSNGPIEGSQEHHYARVQRIERPKSVPPNIFNQMQMQAQQQQAQQSQRQDQGPIYSQPQKGRTPPVPPPRRNREVIARVSLVREPGQMPSGRMSAQPYQSSGANSSNGPINKTLPMGGMSRTVNPGVKSSPSSTSAAPRPMKAEENATEPNKNALWYEYGCV</sequence>
<feature type="region of interest" description="Disordered" evidence="5">
    <location>
        <begin position="1530"/>
        <end position="1881"/>
    </location>
</feature>
<feature type="coiled-coil region" evidence="4">
    <location>
        <begin position="222"/>
        <end position="387"/>
    </location>
</feature>
<dbReference type="GO" id="GO:0031122">
    <property type="term" value="P:cytoplasmic microtubule organization"/>
    <property type="evidence" value="ECO:0007669"/>
    <property type="project" value="TreeGrafter"/>
</dbReference>
<feature type="compositionally biased region" description="Polar residues" evidence="5">
    <location>
        <begin position="1738"/>
        <end position="1763"/>
    </location>
</feature>
<evidence type="ECO:0000313" key="8">
    <source>
        <dbReference type="Proteomes" id="UP000242188"/>
    </source>
</evidence>
<evidence type="ECO:0000259" key="6">
    <source>
        <dbReference type="Pfam" id="PF19047"/>
    </source>
</evidence>
<dbReference type="GO" id="GO:0051959">
    <property type="term" value="F:dynein light intermediate chain binding"/>
    <property type="evidence" value="ECO:0007669"/>
    <property type="project" value="TreeGrafter"/>
</dbReference>
<keyword evidence="2" id="KW-0963">Cytoplasm</keyword>
<evidence type="ECO:0000256" key="5">
    <source>
        <dbReference type="SAM" id="MobiDB-lite"/>
    </source>
</evidence>
<dbReference type="PANTHER" id="PTHR18947:SF28">
    <property type="entry name" value="GIRDIN, ISOFORM A"/>
    <property type="match status" value="1"/>
</dbReference>
<feature type="compositionally biased region" description="Polar residues" evidence="5">
    <location>
        <begin position="1389"/>
        <end position="1404"/>
    </location>
</feature>
<comment type="caution">
    <text evidence="7">The sequence shown here is derived from an EMBL/GenBank/DDBJ whole genome shotgun (WGS) entry which is preliminary data.</text>
</comment>
<feature type="domain" description="HOOK N-terminal" evidence="6">
    <location>
        <begin position="11"/>
        <end position="149"/>
    </location>
</feature>
<dbReference type="InterPro" id="IPR036872">
    <property type="entry name" value="CH_dom_sf"/>
</dbReference>
<feature type="compositionally biased region" description="Low complexity" evidence="5">
    <location>
        <begin position="1997"/>
        <end position="2006"/>
    </location>
</feature>
<dbReference type="PANTHER" id="PTHR18947">
    <property type="entry name" value="HOOK PROTEINS"/>
    <property type="match status" value="1"/>
</dbReference>
<feature type="compositionally biased region" description="Polar residues" evidence="5">
    <location>
        <begin position="1829"/>
        <end position="1852"/>
    </location>
</feature>
<evidence type="ECO:0000256" key="2">
    <source>
        <dbReference type="ARBA" id="ARBA00022490"/>
    </source>
</evidence>
<evidence type="ECO:0000256" key="1">
    <source>
        <dbReference type="ARBA" id="ARBA00004496"/>
    </source>
</evidence>
<evidence type="ECO:0000256" key="3">
    <source>
        <dbReference type="ARBA" id="ARBA00023054"/>
    </source>
</evidence>
<dbReference type="OrthoDB" id="10254988at2759"/>
<dbReference type="GO" id="GO:0030705">
    <property type="term" value="P:cytoskeleton-dependent intracellular transport"/>
    <property type="evidence" value="ECO:0007669"/>
    <property type="project" value="InterPro"/>
</dbReference>
<feature type="compositionally biased region" description="Low complexity" evidence="5">
    <location>
        <begin position="1719"/>
        <end position="1737"/>
    </location>
</feature>
<keyword evidence="8" id="KW-1185">Reference proteome</keyword>
<feature type="coiled-coil region" evidence="4">
    <location>
        <begin position="1018"/>
        <end position="1143"/>
    </location>
</feature>
<feature type="compositionally biased region" description="Polar residues" evidence="5">
    <location>
        <begin position="1964"/>
        <end position="1978"/>
    </location>
</feature>
<dbReference type="Proteomes" id="UP000242188">
    <property type="component" value="Unassembled WGS sequence"/>
</dbReference>
<evidence type="ECO:0000256" key="4">
    <source>
        <dbReference type="SAM" id="Coils"/>
    </source>
</evidence>
<feature type="region of interest" description="Disordered" evidence="5">
    <location>
        <begin position="979"/>
        <end position="1007"/>
    </location>
</feature>
<feature type="region of interest" description="Disordered" evidence="5">
    <location>
        <begin position="1903"/>
        <end position="2018"/>
    </location>
</feature>
<dbReference type="GO" id="GO:0008017">
    <property type="term" value="F:microtubule binding"/>
    <property type="evidence" value="ECO:0007669"/>
    <property type="project" value="TreeGrafter"/>
</dbReference>
<feature type="region of interest" description="Disordered" evidence="5">
    <location>
        <begin position="1376"/>
        <end position="1517"/>
    </location>
</feature>
<organism evidence="7 8">
    <name type="scientific">Mizuhopecten yessoensis</name>
    <name type="common">Japanese scallop</name>
    <name type="synonym">Patinopecten yessoensis</name>
    <dbReference type="NCBI Taxonomy" id="6573"/>
    <lineage>
        <taxon>Eukaryota</taxon>
        <taxon>Metazoa</taxon>
        <taxon>Spiralia</taxon>
        <taxon>Lophotrochozoa</taxon>
        <taxon>Mollusca</taxon>
        <taxon>Bivalvia</taxon>
        <taxon>Autobranchia</taxon>
        <taxon>Pteriomorphia</taxon>
        <taxon>Pectinida</taxon>
        <taxon>Pectinoidea</taxon>
        <taxon>Pectinidae</taxon>
        <taxon>Mizuhopecten</taxon>
    </lineage>
</organism>
<proteinExistence type="predicted"/>
<name>A0A210QVD6_MIZYE</name>
<gene>
    <name evidence="7" type="ORF">KP79_PYT00580</name>
</gene>
<accession>A0A210QVD6</accession>
<dbReference type="Gene3D" id="1.10.287.1490">
    <property type="match status" value="1"/>
</dbReference>
<feature type="compositionally biased region" description="Low complexity" evidence="5">
    <location>
        <begin position="1598"/>
        <end position="1614"/>
    </location>
</feature>
<evidence type="ECO:0000313" key="7">
    <source>
        <dbReference type="EMBL" id="OWF52694.1"/>
    </source>
</evidence>
<feature type="compositionally biased region" description="Basic and acidic residues" evidence="5">
    <location>
        <begin position="829"/>
        <end position="863"/>
    </location>
</feature>
<feature type="compositionally biased region" description="Polar residues" evidence="5">
    <location>
        <begin position="1664"/>
        <end position="1700"/>
    </location>
</feature>
<feature type="compositionally biased region" description="Basic and acidic residues" evidence="5">
    <location>
        <begin position="979"/>
        <end position="995"/>
    </location>
</feature>
<dbReference type="Pfam" id="PF19047">
    <property type="entry name" value="HOOK_N"/>
    <property type="match status" value="1"/>
</dbReference>
<feature type="compositionally biased region" description="Low complexity" evidence="5">
    <location>
        <begin position="1903"/>
        <end position="1919"/>
    </location>
</feature>
<protein>
    <submittedName>
        <fullName evidence="7">Girdin</fullName>
    </submittedName>
</protein>
<dbReference type="InterPro" id="IPR043936">
    <property type="entry name" value="HOOK_N"/>
</dbReference>
<dbReference type="GO" id="GO:0005737">
    <property type="term" value="C:cytoplasm"/>
    <property type="evidence" value="ECO:0007669"/>
    <property type="project" value="UniProtKB-SubCell"/>
</dbReference>
<reference evidence="7 8" key="1">
    <citation type="journal article" date="2017" name="Nat. Ecol. Evol.">
        <title>Scallop genome provides insights into evolution of bilaterian karyotype and development.</title>
        <authorList>
            <person name="Wang S."/>
            <person name="Zhang J."/>
            <person name="Jiao W."/>
            <person name="Li J."/>
            <person name="Xun X."/>
            <person name="Sun Y."/>
            <person name="Guo X."/>
            <person name="Huan P."/>
            <person name="Dong B."/>
            <person name="Zhang L."/>
            <person name="Hu X."/>
            <person name="Sun X."/>
            <person name="Wang J."/>
            <person name="Zhao C."/>
            <person name="Wang Y."/>
            <person name="Wang D."/>
            <person name="Huang X."/>
            <person name="Wang R."/>
            <person name="Lv J."/>
            <person name="Li Y."/>
            <person name="Zhang Z."/>
            <person name="Liu B."/>
            <person name="Lu W."/>
            <person name="Hui Y."/>
            <person name="Liang J."/>
            <person name="Zhou Z."/>
            <person name="Hou R."/>
            <person name="Li X."/>
            <person name="Liu Y."/>
            <person name="Li H."/>
            <person name="Ning X."/>
            <person name="Lin Y."/>
            <person name="Zhao L."/>
            <person name="Xing Q."/>
            <person name="Dou J."/>
            <person name="Li Y."/>
            <person name="Mao J."/>
            <person name="Guo H."/>
            <person name="Dou H."/>
            <person name="Li T."/>
            <person name="Mu C."/>
            <person name="Jiang W."/>
            <person name="Fu Q."/>
            <person name="Fu X."/>
            <person name="Miao Y."/>
            <person name="Liu J."/>
            <person name="Yu Q."/>
            <person name="Li R."/>
            <person name="Liao H."/>
            <person name="Li X."/>
            <person name="Kong Y."/>
            <person name="Jiang Z."/>
            <person name="Chourrout D."/>
            <person name="Li R."/>
            <person name="Bao Z."/>
        </authorList>
    </citation>
    <scope>NUCLEOTIDE SEQUENCE [LARGE SCALE GENOMIC DNA]</scope>
    <source>
        <strain evidence="7 8">PY_sf001</strain>
    </source>
</reference>
<feature type="coiled-coil region" evidence="4">
    <location>
        <begin position="1179"/>
        <end position="1353"/>
    </location>
</feature>
<dbReference type="GO" id="GO:0005813">
    <property type="term" value="C:centrosome"/>
    <property type="evidence" value="ECO:0007669"/>
    <property type="project" value="TreeGrafter"/>
</dbReference>
<comment type="subcellular location">
    <subcellularLocation>
        <location evidence="1">Cytoplasm</location>
    </subcellularLocation>
</comment>
<feature type="compositionally biased region" description="Polar residues" evidence="5">
    <location>
        <begin position="1429"/>
        <end position="1448"/>
    </location>
</feature>
<dbReference type="STRING" id="6573.A0A210QVD6"/>